<gene>
    <name evidence="2" type="ORF">UFOPK2754_02355</name>
    <name evidence="3" type="ORF">UFOPK3139_02111</name>
    <name evidence="4" type="ORF">UFOPK3543_02948</name>
    <name evidence="5" type="ORF">UFOPK3967_02580</name>
</gene>
<sequence>MTQETQPGAPTTLSFVGTATITRGLRKETKSRVPLTVRILSPNDERIDFVVDIDARIALAFDRTSTEWLPLWAFGATDAGTVELIGFRVEWLGELSDAEDPLTERVIGVMREWKVPRASRALRSNELRVMGASGGMLKEARRRLRPYWHFAFGDENRFVDSPGRGPSKRSDRWYAEKAVRYAELIESGERSPRKALAGENHVNQSTVRGWIDTARKKGLWLTEGAGKRGQASPRAYELVEGED</sequence>
<reference evidence="3" key="1">
    <citation type="submission" date="2020-05" db="EMBL/GenBank/DDBJ databases">
        <authorList>
            <person name="Chiriac C."/>
            <person name="Salcher M."/>
            <person name="Ghai R."/>
            <person name="Kavagutti S V."/>
        </authorList>
    </citation>
    <scope>NUCLEOTIDE SEQUENCE</scope>
</reference>
<dbReference type="EMBL" id="CAFBMH010000178">
    <property type="protein sequence ID" value="CAB4935895.1"/>
    <property type="molecule type" value="Genomic_DNA"/>
</dbReference>
<evidence type="ECO:0000313" key="4">
    <source>
        <dbReference type="EMBL" id="CAB4935895.1"/>
    </source>
</evidence>
<organism evidence="3">
    <name type="scientific">freshwater metagenome</name>
    <dbReference type="NCBI Taxonomy" id="449393"/>
    <lineage>
        <taxon>unclassified sequences</taxon>
        <taxon>metagenomes</taxon>
        <taxon>ecological metagenomes</taxon>
    </lineage>
</organism>
<dbReference type="EMBL" id="CAFABA010000097">
    <property type="protein sequence ID" value="CAB4834516.1"/>
    <property type="molecule type" value="Genomic_DNA"/>
</dbReference>
<proteinExistence type="predicted"/>
<evidence type="ECO:0000313" key="3">
    <source>
        <dbReference type="EMBL" id="CAB4834516.1"/>
    </source>
</evidence>
<feature type="region of interest" description="Disordered" evidence="1">
    <location>
        <begin position="222"/>
        <end position="243"/>
    </location>
</feature>
<accession>A0A6J7ANJ1</accession>
<evidence type="ECO:0000313" key="2">
    <source>
        <dbReference type="EMBL" id="CAB4760268.1"/>
    </source>
</evidence>
<protein>
    <submittedName>
        <fullName evidence="3">Unannotated protein</fullName>
    </submittedName>
</protein>
<dbReference type="AlphaFoldDB" id="A0A6J7ANJ1"/>
<evidence type="ECO:0000313" key="5">
    <source>
        <dbReference type="EMBL" id="CAB5017728.1"/>
    </source>
</evidence>
<dbReference type="EMBL" id="CAFBOS010000208">
    <property type="protein sequence ID" value="CAB5017728.1"/>
    <property type="molecule type" value="Genomic_DNA"/>
</dbReference>
<evidence type="ECO:0000256" key="1">
    <source>
        <dbReference type="SAM" id="MobiDB-lite"/>
    </source>
</evidence>
<dbReference type="EMBL" id="CAEZYR010000103">
    <property type="protein sequence ID" value="CAB4760268.1"/>
    <property type="molecule type" value="Genomic_DNA"/>
</dbReference>
<name>A0A6J7ANJ1_9ZZZZ</name>